<dbReference type="InterPro" id="IPR049704">
    <property type="entry name" value="Aminotrans_3_PPA_site"/>
</dbReference>
<feature type="binding site" evidence="5">
    <location>
        <position position="273"/>
    </location>
    <ligand>
        <name>pyridoxal 5'-phosphate</name>
        <dbReference type="ChEBI" id="CHEBI:597326"/>
    </ligand>
</feature>
<dbReference type="HAMAP" id="MF_01107">
    <property type="entry name" value="ArgD_aminotrans_3"/>
    <property type="match status" value="1"/>
</dbReference>
<evidence type="ECO:0000313" key="6">
    <source>
        <dbReference type="EMBL" id="AOU97247.1"/>
    </source>
</evidence>
<dbReference type="InterPro" id="IPR015424">
    <property type="entry name" value="PyrdxlP-dep_Trfase"/>
</dbReference>
<comment type="catalytic activity">
    <reaction evidence="5">
        <text>N(2)-acetyl-L-ornithine + 2-oxoglutarate = N-acetyl-L-glutamate 5-semialdehyde + L-glutamate</text>
        <dbReference type="Rhea" id="RHEA:18049"/>
        <dbReference type="ChEBI" id="CHEBI:16810"/>
        <dbReference type="ChEBI" id="CHEBI:29123"/>
        <dbReference type="ChEBI" id="CHEBI:29985"/>
        <dbReference type="ChEBI" id="CHEBI:57805"/>
        <dbReference type="EC" id="2.6.1.11"/>
    </reaction>
</comment>
<dbReference type="GO" id="GO:0042802">
    <property type="term" value="F:identical protein binding"/>
    <property type="evidence" value="ECO:0007669"/>
    <property type="project" value="TreeGrafter"/>
</dbReference>
<dbReference type="KEGG" id="aprs:BI364_03860"/>
<dbReference type="PANTHER" id="PTHR11986">
    <property type="entry name" value="AMINOTRANSFERASE CLASS III"/>
    <property type="match status" value="1"/>
</dbReference>
<feature type="binding site" evidence="5">
    <location>
        <position position="128"/>
    </location>
    <ligand>
        <name>pyridoxal 5'-phosphate</name>
        <dbReference type="ChEBI" id="CHEBI:597326"/>
    </ligand>
</feature>
<keyword evidence="1 5" id="KW-0032">Aminotransferase</keyword>
<name>A0A1D8ILA7_9GAMM</name>
<dbReference type="Proteomes" id="UP000095401">
    <property type="component" value="Chromosome"/>
</dbReference>
<protein>
    <recommendedName>
        <fullName evidence="5">Acetylornithine aminotransferase</fullName>
        <shortName evidence="5">ACOAT</shortName>
        <ecNumber evidence="5">2.6.1.11</ecNumber>
    </recommendedName>
</protein>
<keyword evidence="3 5" id="KW-0808">Transferase</keyword>
<dbReference type="GO" id="GO:0030170">
    <property type="term" value="F:pyridoxal phosphate binding"/>
    <property type="evidence" value="ECO:0007669"/>
    <property type="project" value="InterPro"/>
</dbReference>
<evidence type="ECO:0000256" key="3">
    <source>
        <dbReference type="ARBA" id="ARBA00022679"/>
    </source>
</evidence>
<dbReference type="EMBL" id="CP017415">
    <property type="protein sequence ID" value="AOU97247.1"/>
    <property type="molecule type" value="Genomic_DNA"/>
</dbReference>
<dbReference type="PIRSF" id="PIRSF000521">
    <property type="entry name" value="Transaminase_4ab_Lys_Orn"/>
    <property type="match status" value="1"/>
</dbReference>
<dbReference type="RefSeq" id="WP_070077635.1">
    <property type="nucleotide sequence ID" value="NZ_CP017415.1"/>
</dbReference>
<keyword evidence="5" id="KW-0055">Arginine biosynthesis</keyword>
<dbReference type="EC" id="2.6.1.11" evidence="5"/>
<dbReference type="UniPathway" id="UPA00068">
    <property type="reaction ID" value="UER00109"/>
</dbReference>
<dbReference type="InterPro" id="IPR015422">
    <property type="entry name" value="PyrdxlP-dep_Trfase_small"/>
</dbReference>
<evidence type="ECO:0000313" key="7">
    <source>
        <dbReference type="Proteomes" id="UP000095401"/>
    </source>
</evidence>
<comment type="miscellaneous">
    <text evidence="5">May also have succinyldiaminopimelate aminotransferase activity, thus carrying out the corresponding step in lysine biosynthesis.</text>
</comment>
<dbReference type="InterPro" id="IPR005814">
    <property type="entry name" value="Aminotrans_3"/>
</dbReference>
<dbReference type="FunFam" id="3.40.640.10:FF:000004">
    <property type="entry name" value="Acetylornithine aminotransferase"/>
    <property type="match status" value="1"/>
</dbReference>
<gene>
    <name evidence="5" type="primary">argD</name>
    <name evidence="6" type="ORF">BI364_03860</name>
</gene>
<accession>A0A1D8ILA7</accession>
<comment type="pathway">
    <text evidence="5">Amino-acid biosynthesis; L-arginine biosynthesis; N(2)-acetyl-L-ornithine from L-glutamate: step 4/4.</text>
</comment>
<feature type="binding site" evidence="5">
    <location>
        <position position="272"/>
    </location>
    <ligand>
        <name>N(2)-acetyl-L-ornithine</name>
        <dbReference type="ChEBI" id="CHEBI:57805"/>
    </ligand>
</feature>
<dbReference type="Pfam" id="PF00202">
    <property type="entry name" value="Aminotran_3"/>
    <property type="match status" value="1"/>
</dbReference>
<feature type="binding site" evidence="5">
    <location>
        <begin position="96"/>
        <end position="97"/>
    </location>
    <ligand>
        <name>pyridoxal 5'-phosphate</name>
        <dbReference type="ChEBI" id="CHEBI:597326"/>
    </ligand>
</feature>
<organism evidence="6 7">
    <name type="scientific">Acidihalobacter yilgarnensis</name>
    <dbReference type="NCBI Taxonomy" id="2819280"/>
    <lineage>
        <taxon>Bacteria</taxon>
        <taxon>Pseudomonadati</taxon>
        <taxon>Pseudomonadota</taxon>
        <taxon>Gammaproteobacteria</taxon>
        <taxon>Chromatiales</taxon>
        <taxon>Ectothiorhodospiraceae</taxon>
        <taxon>Acidihalobacter</taxon>
    </lineage>
</organism>
<dbReference type="SUPFAM" id="SSF53383">
    <property type="entry name" value="PLP-dependent transferases"/>
    <property type="match status" value="1"/>
</dbReference>
<evidence type="ECO:0000256" key="5">
    <source>
        <dbReference type="HAMAP-Rule" id="MF_01107"/>
    </source>
</evidence>
<feature type="modified residue" description="N6-(pyridoxal phosphate)lysine" evidence="5">
    <location>
        <position position="244"/>
    </location>
</feature>
<dbReference type="NCBIfam" id="NF002325">
    <property type="entry name" value="PRK01278.1"/>
    <property type="match status" value="1"/>
</dbReference>
<keyword evidence="5" id="KW-0963">Cytoplasm</keyword>
<dbReference type="NCBIfam" id="TIGR00707">
    <property type="entry name" value="argD"/>
    <property type="match status" value="1"/>
</dbReference>
<dbReference type="InterPro" id="IPR015421">
    <property type="entry name" value="PyrdxlP-dep_Trfase_major"/>
</dbReference>
<evidence type="ECO:0000256" key="4">
    <source>
        <dbReference type="ARBA" id="ARBA00022898"/>
    </source>
</evidence>
<dbReference type="InterPro" id="IPR004636">
    <property type="entry name" value="AcOrn/SuccOrn_fam"/>
</dbReference>
<dbReference type="Gene3D" id="3.40.640.10">
    <property type="entry name" value="Type I PLP-dependent aspartate aminotransferase-like (Major domain)"/>
    <property type="match status" value="1"/>
</dbReference>
<dbReference type="GO" id="GO:0006526">
    <property type="term" value="P:L-arginine biosynthetic process"/>
    <property type="evidence" value="ECO:0007669"/>
    <property type="project" value="UniProtKB-UniRule"/>
</dbReference>
<dbReference type="PANTHER" id="PTHR11986:SF79">
    <property type="entry name" value="ACETYLORNITHINE AMINOTRANSFERASE, MITOCHONDRIAL"/>
    <property type="match status" value="1"/>
</dbReference>
<dbReference type="InterPro" id="IPR050103">
    <property type="entry name" value="Class-III_PLP-dep_AT"/>
</dbReference>
<dbReference type="Gene3D" id="3.90.1150.10">
    <property type="entry name" value="Aspartate Aminotransferase, domain 1"/>
    <property type="match status" value="1"/>
</dbReference>
<comment type="similarity">
    <text evidence="5">Belongs to the class-III pyridoxal-phosphate-dependent aminotransferase family. ArgD subfamily.</text>
</comment>
<evidence type="ECO:0000256" key="1">
    <source>
        <dbReference type="ARBA" id="ARBA00022576"/>
    </source>
</evidence>
<keyword evidence="4 5" id="KW-0663">Pyridoxal phosphate</keyword>
<proteinExistence type="inferred from homology"/>
<dbReference type="GO" id="GO:0005737">
    <property type="term" value="C:cytoplasm"/>
    <property type="evidence" value="ECO:0007669"/>
    <property type="project" value="UniProtKB-SubCell"/>
</dbReference>
<comment type="subcellular location">
    <subcellularLocation>
        <location evidence="5">Cytoplasm</location>
    </subcellularLocation>
</comment>
<dbReference type="CDD" id="cd00610">
    <property type="entry name" value="OAT_like"/>
    <property type="match status" value="1"/>
</dbReference>
<dbReference type="AlphaFoldDB" id="A0A1D8ILA7"/>
<dbReference type="GO" id="GO:0003992">
    <property type="term" value="F:N2-acetyl-L-ornithine:2-oxoglutarate 5-aminotransferase activity"/>
    <property type="evidence" value="ECO:0007669"/>
    <property type="project" value="UniProtKB-UniRule"/>
</dbReference>
<evidence type="ECO:0000256" key="2">
    <source>
        <dbReference type="ARBA" id="ARBA00022605"/>
    </source>
</evidence>
<sequence length="398" mass="42311">MSDTLMHTYARLPVSFVRGEGAWLYDDQGTAYLDALSGIAVCGLGHAHPAIGAALSDQAATLLHTSNLYHIPLQERLGDRLCAIARMDRVFFGNSGAEANEAAIKLARLHGHQRGIDLPEIVVMENSFHGRTLATLSATGNRKVQAGFEPLVRGFVRAPYDDIDALRTIAANRPNVVAVLVEPIQGEGGIRIPSETYLPALRALCDEFGWLLMLDEIQTGMGRAGRWFAHQLSGIRPDVMTVAKALGNGVPIGACLARGHAAEVLGPGNHGSTFGGNPLACRAAEAVIETIETQGLVERAAALGTHLLDALRERLAGLPGVVAIRGCGLLLGIELDRPCGALVQQALERHLLINVTAGNVIRLLPPLVLDDIQANTLVTTLCELIEDFLATSPEIAQA</sequence>
<keyword evidence="7" id="KW-1185">Reference proteome</keyword>
<keyword evidence="2 5" id="KW-0028">Amino-acid biosynthesis</keyword>
<comment type="cofactor">
    <cofactor evidence="5">
        <name>pyridoxal 5'-phosphate</name>
        <dbReference type="ChEBI" id="CHEBI:597326"/>
    </cofactor>
    <text evidence="5">Binds 1 pyridoxal phosphate per subunit.</text>
</comment>
<comment type="subunit">
    <text evidence="5">Homodimer.</text>
</comment>
<feature type="binding site" evidence="5">
    <location>
        <begin position="215"/>
        <end position="218"/>
    </location>
    <ligand>
        <name>pyridoxal 5'-phosphate</name>
        <dbReference type="ChEBI" id="CHEBI:597326"/>
    </ligand>
</feature>
<feature type="binding site" evidence="5">
    <location>
        <position position="131"/>
    </location>
    <ligand>
        <name>N(2)-acetyl-L-ornithine</name>
        <dbReference type="ChEBI" id="CHEBI:57805"/>
    </ligand>
</feature>
<dbReference type="PROSITE" id="PS00600">
    <property type="entry name" value="AA_TRANSFER_CLASS_3"/>
    <property type="match status" value="1"/>
</dbReference>
<reference evidence="7" key="1">
    <citation type="submission" date="2016-09" db="EMBL/GenBank/DDBJ databases">
        <title>Acidihalobacter prosperus F5.</title>
        <authorList>
            <person name="Khaleque H.N."/>
            <person name="Ramsay J.P."/>
            <person name="Kaksonen A.H."/>
            <person name="Boxall N.J."/>
            <person name="Watkin E.L.J."/>
        </authorList>
    </citation>
    <scope>NUCLEOTIDE SEQUENCE [LARGE SCALE GENOMIC DNA]</scope>
    <source>
        <strain evidence="7">F5</strain>
    </source>
</reference>